<dbReference type="AlphaFoldDB" id="A0A6P7KVZ2"/>
<name>A0A6P7KVZ2_BETSP</name>
<reference evidence="11" key="1">
    <citation type="submission" date="2025-08" db="UniProtKB">
        <authorList>
            <consortium name="RefSeq"/>
        </authorList>
    </citation>
    <scope>IDENTIFICATION</scope>
</reference>
<dbReference type="KEGG" id="bspl:114843942"/>
<dbReference type="InterPro" id="IPR002129">
    <property type="entry name" value="PyrdxlP-dep_de-COase"/>
</dbReference>
<dbReference type="GO" id="GO:0009449">
    <property type="term" value="P:gamma-aminobutyric acid biosynthetic process"/>
    <property type="evidence" value="ECO:0007669"/>
    <property type="project" value="TreeGrafter"/>
</dbReference>
<dbReference type="InterPro" id="IPR015421">
    <property type="entry name" value="PyrdxlP-dep_Trfase_major"/>
</dbReference>
<keyword evidence="4" id="KW-0210">Decarboxylase</keyword>
<dbReference type="InParanoid" id="A0A6P7KVZ2"/>
<evidence type="ECO:0000256" key="2">
    <source>
        <dbReference type="ARBA" id="ARBA00009533"/>
    </source>
</evidence>
<accession>A0A6P7KVZ2</accession>
<dbReference type="GO" id="GO:0004351">
    <property type="term" value="F:glutamate decarboxylase activity"/>
    <property type="evidence" value="ECO:0007669"/>
    <property type="project" value="TreeGrafter"/>
</dbReference>
<protein>
    <submittedName>
        <fullName evidence="11">Glutamate decarboxylase 1 isoform X1</fullName>
    </submittedName>
</protein>
<evidence type="ECO:0000256" key="6">
    <source>
        <dbReference type="ARBA" id="ARBA00023239"/>
    </source>
</evidence>
<feature type="compositionally biased region" description="Polar residues" evidence="9">
    <location>
        <begin position="8"/>
        <end position="33"/>
    </location>
</feature>
<dbReference type="PANTHER" id="PTHR45677">
    <property type="entry name" value="GLUTAMATE DECARBOXYLASE-RELATED"/>
    <property type="match status" value="1"/>
</dbReference>
<dbReference type="CTD" id="100038790"/>
<dbReference type="FunCoup" id="A0A6P7KVZ2">
    <property type="interactions" value="37"/>
</dbReference>
<comment type="similarity">
    <text evidence="2 8">Belongs to the group II decarboxylase family.</text>
</comment>
<dbReference type="GO" id="GO:0005737">
    <property type="term" value="C:cytoplasm"/>
    <property type="evidence" value="ECO:0007669"/>
    <property type="project" value="TreeGrafter"/>
</dbReference>
<evidence type="ECO:0000256" key="3">
    <source>
        <dbReference type="ARBA" id="ARBA00011738"/>
    </source>
</evidence>
<evidence type="ECO:0000256" key="9">
    <source>
        <dbReference type="SAM" id="MobiDB-lite"/>
    </source>
</evidence>
<dbReference type="PANTHER" id="PTHR45677:SF14">
    <property type="entry name" value="GLUTAMATE DECARBOXYLASE 1-LIKE"/>
    <property type="match status" value="1"/>
</dbReference>
<dbReference type="SUPFAM" id="SSF53383">
    <property type="entry name" value="PLP-dependent transferases"/>
    <property type="match status" value="1"/>
</dbReference>
<comment type="subunit">
    <text evidence="3">Homodimer.</text>
</comment>
<proteinExistence type="inferred from homology"/>
<dbReference type="InterPro" id="IPR015424">
    <property type="entry name" value="PyrdxlP-dep_Trfase"/>
</dbReference>
<feature type="modified residue" description="N6-(pyridoxal phosphate)lysine" evidence="7">
    <location>
        <position position="410"/>
    </location>
</feature>
<feature type="region of interest" description="Disordered" evidence="9">
    <location>
        <begin position="1"/>
        <end position="49"/>
    </location>
</feature>
<dbReference type="Gene3D" id="3.90.1150.170">
    <property type="match status" value="1"/>
</dbReference>
<dbReference type="CDD" id="cd06450">
    <property type="entry name" value="DOPA_deC_like"/>
    <property type="match status" value="1"/>
</dbReference>
<evidence type="ECO:0000256" key="7">
    <source>
        <dbReference type="PIRSR" id="PIRSR602129-50"/>
    </source>
</evidence>
<keyword evidence="5 7" id="KW-0663">Pyridoxal phosphate</keyword>
<dbReference type="GO" id="GO:0030170">
    <property type="term" value="F:pyridoxal phosphate binding"/>
    <property type="evidence" value="ECO:0007669"/>
    <property type="project" value="InterPro"/>
</dbReference>
<evidence type="ECO:0000256" key="1">
    <source>
        <dbReference type="ARBA" id="ARBA00001933"/>
    </source>
</evidence>
<organism evidence="10 11">
    <name type="scientific">Betta splendens</name>
    <name type="common">Siamese fighting fish</name>
    <dbReference type="NCBI Taxonomy" id="158456"/>
    <lineage>
        <taxon>Eukaryota</taxon>
        <taxon>Metazoa</taxon>
        <taxon>Chordata</taxon>
        <taxon>Craniata</taxon>
        <taxon>Vertebrata</taxon>
        <taxon>Euteleostomi</taxon>
        <taxon>Actinopterygii</taxon>
        <taxon>Neopterygii</taxon>
        <taxon>Teleostei</taxon>
        <taxon>Neoteleostei</taxon>
        <taxon>Acanthomorphata</taxon>
        <taxon>Anabantaria</taxon>
        <taxon>Anabantiformes</taxon>
        <taxon>Anabantoidei</taxon>
        <taxon>Osphronemidae</taxon>
        <taxon>Betta</taxon>
    </lineage>
</organism>
<dbReference type="Proteomes" id="UP000515150">
    <property type="component" value="Chromosome 17"/>
</dbReference>
<evidence type="ECO:0000256" key="5">
    <source>
        <dbReference type="ARBA" id="ARBA00022898"/>
    </source>
</evidence>
<evidence type="ECO:0000313" key="10">
    <source>
        <dbReference type="Proteomes" id="UP000515150"/>
    </source>
</evidence>
<evidence type="ECO:0000256" key="8">
    <source>
        <dbReference type="RuleBase" id="RU000382"/>
    </source>
</evidence>
<comment type="cofactor">
    <cofactor evidence="1 7 8">
        <name>pyridoxal 5'-phosphate</name>
        <dbReference type="ChEBI" id="CHEBI:597326"/>
    </cofactor>
</comment>
<dbReference type="InterPro" id="IPR021115">
    <property type="entry name" value="Pyridoxal-P_BS"/>
</dbReference>
<keyword evidence="6 8" id="KW-0456">Lyase</keyword>
<keyword evidence="10" id="KW-1185">Reference proteome</keyword>
<dbReference type="RefSeq" id="XP_028986653.1">
    <property type="nucleotide sequence ID" value="XM_029130820.3"/>
</dbReference>
<dbReference type="Gene3D" id="3.40.640.10">
    <property type="entry name" value="Type I PLP-dependent aspartate aminotransferase-like (Major domain)"/>
    <property type="match status" value="1"/>
</dbReference>
<dbReference type="Pfam" id="PF00282">
    <property type="entry name" value="Pyridoxal_deC"/>
    <property type="match status" value="1"/>
</dbReference>
<dbReference type="OrthoDB" id="392571at2759"/>
<gene>
    <name evidence="11" type="primary">gad3</name>
</gene>
<dbReference type="FunFam" id="3.40.640.10:FF:000016">
    <property type="entry name" value="Glutamate decarboxylase like 1"/>
    <property type="match status" value="1"/>
</dbReference>
<evidence type="ECO:0000256" key="4">
    <source>
        <dbReference type="ARBA" id="ARBA00022793"/>
    </source>
</evidence>
<dbReference type="GO" id="GO:0048786">
    <property type="term" value="C:presynaptic active zone"/>
    <property type="evidence" value="ECO:0007669"/>
    <property type="project" value="TreeGrafter"/>
</dbReference>
<evidence type="ECO:0000313" key="11">
    <source>
        <dbReference type="RefSeq" id="XP_028986653.1"/>
    </source>
</evidence>
<dbReference type="GeneID" id="114843942"/>
<sequence>MMAMVQTGIRQRQSVSRQGSATKAESKNQNKGSRQGKMKTRPGTGTQQDLLCMNAGDLTQERDRTIWQRTGDKILDESDGIKVKVDSAALSNQRQAPTDFSNIYSKDLLPASGGEEVTKEFLQELLNVLLGYICKTNQRSTKVLDYHHPHQLKEGLEGFTLQLTDQPETLEQILVDCRDTLKYGVNSGHPRFFNQLSSGLDLIGLAGEWLTSTANCNMFTYEVSPVFILMEEVLLKKMQDIVGWSKDEGDGLFCPGGSISNLYSILVARYHFYPEVKTRGMRALPRLALFTSEHSHYSIKKSAAVLGFGSENVIVVKCDERGKMIPVELESSIIAAEEKDLVPFYVNATAGTTVYGAFDPLDAIADICHRHDLWMHVDAAWGGGLLMSDRHRMKLKGIERAWSVTWNPHKMMGVPLQCSVILIKKRGLLQECNELGAEYLFQRDKPYDVSYDTGDKSIQCGRHVDVFKFWLMWKAKGSQGFGSQVNKCLENAEYLYDELQRRAGFELVFEHKPEHSNVCFWYIPPSLRVLPPGPERDAKLHHVAPRIKHRMMEKGSTLVGYQPFGDKVNFFRCVFSNPATQQEDVDFLLNEICQLGENL</sequence>
<dbReference type="PROSITE" id="PS00392">
    <property type="entry name" value="DDC_GAD_HDC_YDC"/>
    <property type="match status" value="1"/>
</dbReference>